<feature type="transmembrane region" description="Helical" evidence="5">
    <location>
        <begin position="174"/>
        <end position="201"/>
    </location>
</feature>
<sequence>MLGPIFAREFVTVPRRDKHHIARVGLLALLWVIGLTAWQATVGFNLDPTLGQTAHFGLLYFQIISYVLLTLLLFFSALSAASTIAQEKDRRTFILLLLTDMRDYEIVLGKMLGSLLPIGIILTCVMPVFFLCLLLGGISVEQVIQAGLVFAGTSLAAGSLGGLIALWRERTFQSLALAVLGLVLYLSLVQGLPSLVGMFVANVNSDALWSNIQAWFDPFLTLRSVLEPPIEGGTEIAPAYIFFAVMIAFCVFLNAFGIWKLRKWNPSGEPIIQREVPSESELEAVDRSKAHAAPGKARAVWENPILWREIRTLAYGRRPLMVKLIYFLVLGLICYFAFHSLYRSGERPTFAAAYGLIPAGVISLLLLAAQAVTSITSERDGRTLDLLLVTDLSPREFMIGKIGGVIWNTKEFLIPPLVMVILYGLAGAFAPATVANSGEGILATSWLSIVCSFGTVLVMLAFAIMLGLHVALRIDNSRLAIGNTLGTIFFLSIGTLISIYLIIINGNSLGNQLLSFSGFLLLGIGGFWWVLSSGRPAPALSLASTICPLAMFYSVTNVLIAKPGTNESTDPLIPFLMVGGTFGFAIYAMLKPLISEFEVVSEVAARDE</sequence>
<gene>
    <name evidence="7" type="ORF">KIH39_10555</name>
</gene>
<feature type="transmembrane region" description="Helical" evidence="5">
    <location>
        <begin position="538"/>
        <end position="560"/>
    </location>
</feature>
<dbReference type="Proteomes" id="UP000676194">
    <property type="component" value="Chromosome"/>
</dbReference>
<protein>
    <submittedName>
        <fullName evidence="7">ABC transporter permease</fullName>
    </submittedName>
</protein>
<dbReference type="Pfam" id="PF12698">
    <property type="entry name" value="ABC2_membrane_3"/>
    <property type="match status" value="1"/>
</dbReference>
<feature type="transmembrane region" description="Helical" evidence="5">
    <location>
        <begin position="320"/>
        <end position="338"/>
    </location>
</feature>
<dbReference type="GO" id="GO:0140359">
    <property type="term" value="F:ABC-type transporter activity"/>
    <property type="evidence" value="ECO:0007669"/>
    <property type="project" value="InterPro"/>
</dbReference>
<dbReference type="KEGG" id="tsph:KIH39_10555"/>
<evidence type="ECO:0000313" key="8">
    <source>
        <dbReference type="Proteomes" id="UP000676194"/>
    </source>
</evidence>
<evidence type="ECO:0000256" key="3">
    <source>
        <dbReference type="ARBA" id="ARBA00022989"/>
    </source>
</evidence>
<dbReference type="EMBL" id="CP074694">
    <property type="protein sequence ID" value="QVL34320.1"/>
    <property type="molecule type" value="Genomic_DNA"/>
</dbReference>
<feature type="transmembrane region" description="Helical" evidence="5">
    <location>
        <begin position="412"/>
        <end position="434"/>
    </location>
</feature>
<evidence type="ECO:0000256" key="1">
    <source>
        <dbReference type="ARBA" id="ARBA00004141"/>
    </source>
</evidence>
<comment type="subcellular location">
    <subcellularLocation>
        <location evidence="1">Membrane</location>
        <topology evidence="1">Multi-pass membrane protein</topology>
    </subcellularLocation>
</comment>
<organism evidence="7 8">
    <name type="scientific">Telmatocola sphagniphila</name>
    <dbReference type="NCBI Taxonomy" id="1123043"/>
    <lineage>
        <taxon>Bacteria</taxon>
        <taxon>Pseudomonadati</taxon>
        <taxon>Planctomycetota</taxon>
        <taxon>Planctomycetia</taxon>
        <taxon>Gemmatales</taxon>
        <taxon>Gemmataceae</taxon>
    </lineage>
</organism>
<dbReference type="AlphaFoldDB" id="A0A8E6B8W5"/>
<proteinExistence type="predicted"/>
<feature type="transmembrane region" description="Helical" evidence="5">
    <location>
        <begin position="350"/>
        <end position="372"/>
    </location>
</feature>
<dbReference type="Pfam" id="PF12679">
    <property type="entry name" value="ABC2_membrane_2"/>
    <property type="match status" value="1"/>
</dbReference>
<keyword evidence="3 5" id="KW-1133">Transmembrane helix</keyword>
<evidence type="ECO:0000313" key="7">
    <source>
        <dbReference type="EMBL" id="QVL34320.1"/>
    </source>
</evidence>
<feature type="transmembrane region" description="Helical" evidence="5">
    <location>
        <begin position="239"/>
        <end position="259"/>
    </location>
</feature>
<feature type="transmembrane region" description="Helical" evidence="5">
    <location>
        <begin position="509"/>
        <end position="531"/>
    </location>
</feature>
<keyword evidence="4 5" id="KW-0472">Membrane</keyword>
<feature type="transmembrane region" description="Helical" evidence="5">
    <location>
        <begin position="572"/>
        <end position="590"/>
    </location>
</feature>
<feature type="transmembrane region" description="Helical" evidence="5">
    <location>
        <begin position="21"/>
        <end position="40"/>
    </location>
</feature>
<reference evidence="7" key="1">
    <citation type="submission" date="2021-05" db="EMBL/GenBank/DDBJ databases">
        <title>Complete genome sequence of the cellulolytic planctomycete Telmatocola sphagniphila SP2T and characterization of the first cellulase from planctomycetes.</title>
        <authorList>
            <person name="Rakitin A.L."/>
            <person name="Beletsky A.V."/>
            <person name="Naumoff D.G."/>
            <person name="Kulichevskaya I.S."/>
            <person name="Mardanov A.V."/>
            <person name="Ravin N.V."/>
            <person name="Dedysh S.N."/>
        </authorList>
    </citation>
    <scope>NUCLEOTIDE SEQUENCE</scope>
    <source>
        <strain evidence="7">SP2T</strain>
    </source>
</reference>
<evidence type="ECO:0000259" key="6">
    <source>
        <dbReference type="Pfam" id="PF12698"/>
    </source>
</evidence>
<feature type="transmembrane region" description="Helical" evidence="5">
    <location>
        <begin position="144"/>
        <end position="167"/>
    </location>
</feature>
<evidence type="ECO:0000256" key="2">
    <source>
        <dbReference type="ARBA" id="ARBA00022692"/>
    </source>
</evidence>
<accession>A0A8E6B8W5</accession>
<dbReference type="InterPro" id="IPR013525">
    <property type="entry name" value="ABC2_TM"/>
</dbReference>
<feature type="domain" description="ABC-2 type transporter transmembrane" evidence="6">
    <location>
        <begin position="60"/>
        <end position="255"/>
    </location>
</feature>
<dbReference type="PANTHER" id="PTHR43471">
    <property type="entry name" value="ABC TRANSPORTER PERMEASE"/>
    <property type="match status" value="1"/>
</dbReference>
<feature type="transmembrane region" description="Helical" evidence="5">
    <location>
        <begin position="60"/>
        <end position="81"/>
    </location>
</feature>
<dbReference type="RefSeq" id="WP_213499290.1">
    <property type="nucleotide sequence ID" value="NZ_CP074694.1"/>
</dbReference>
<keyword evidence="2 5" id="KW-0812">Transmembrane</keyword>
<dbReference type="GO" id="GO:0005886">
    <property type="term" value="C:plasma membrane"/>
    <property type="evidence" value="ECO:0007669"/>
    <property type="project" value="UniProtKB-SubCell"/>
</dbReference>
<evidence type="ECO:0000256" key="4">
    <source>
        <dbReference type="ARBA" id="ARBA00023136"/>
    </source>
</evidence>
<keyword evidence="8" id="KW-1185">Reference proteome</keyword>
<feature type="transmembrane region" description="Helical" evidence="5">
    <location>
        <begin position="111"/>
        <end position="138"/>
    </location>
</feature>
<feature type="transmembrane region" description="Helical" evidence="5">
    <location>
        <begin position="446"/>
        <end position="468"/>
    </location>
</feature>
<feature type="transmembrane region" description="Helical" evidence="5">
    <location>
        <begin position="480"/>
        <end position="503"/>
    </location>
</feature>
<evidence type="ECO:0000256" key="5">
    <source>
        <dbReference type="SAM" id="Phobius"/>
    </source>
</evidence>
<name>A0A8E6B8W5_9BACT</name>